<dbReference type="PIRSF" id="PIRSF016578">
    <property type="entry name" value="HsaA"/>
    <property type="match status" value="1"/>
</dbReference>
<reference evidence="8 9" key="1">
    <citation type="journal article" date="2015" name="Microbiome">
        <title>Genomic resolution of linkages in carbon, nitrogen, and sulfur cycling among widespread estuary sediment bacteria.</title>
        <authorList>
            <person name="Baker B.J."/>
            <person name="Lazar C.S."/>
            <person name="Teske A.P."/>
            <person name="Dick G.J."/>
        </authorList>
    </citation>
    <scope>NUCLEOTIDE SEQUENCE [LARGE SCALE GENOMIC DNA]</scope>
    <source>
        <strain evidence="8">SM23_42</strain>
    </source>
</reference>
<organism evidence="8 9">
    <name type="scientific">candidate division WOR_3 bacterium SM23_42</name>
    <dbReference type="NCBI Taxonomy" id="1703779"/>
    <lineage>
        <taxon>Bacteria</taxon>
        <taxon>Bacteria division WOR-3</taxon>
    </lineage>
</organism>
<dbReference type="AlphaFoldDB" id="A0A0S8FRS5"/>
<evidence type="ECO:0000256" key="4">
    <source>
        <dbReference type="ARBA" id="ARBA00022827"/>
    </source>
</evidence>
<dbReference type="InterPro" id="IPR036250">
    <property type="entry name" value="AcylCo_DH-like_C"/>
</dbReference>
<evidence type="ECO:0000313" key="9">
    <source>
        <dbReference type="Proteomes" id="UP000051373"/>
    </source>
</evidence>
<dbReference type="SUPFAM" id="SSF47203">
    <property type="entry name" value="Acyl-CoA dehydrogenase C-terminal domain-like"/>
    <property type="match status" value="1"/>
</dbReference>
<dbReference type="FunFam" id="1.10.540.10:FF:000002">
    <property type="entry name" value="Acyl-CoA dehydrogenase FadE19"/>
    <property type="match status" value="1"/>
</dbReference>
<dbReference type="GO" id="GO:0050660">
    <property type="term" value="F:flavin adenine dinucleotide binding"/>
    <property type="evidence" value="ECO:0007669"/>
    <property type="project" value="InterPro"/>
</dbReference>
<evidence type="ECO:0000259" key="6">
    <source>
        <dbReference type="Pfam" id="PF00441"/>
    </source>
</evidence>
<dbReference type="Pfam" id="PF00441">
    <property type="entry name" value="Acyl-CoA_dh_1"/>
    <property type="match status" value="1"/>
</dbReference>
<dbReference type="PANTHER" id="PTHR43884:SF12">
    <property type="entry name" value="ISOVALERYL-COA DEHYDROGENASE, MITOCHONDRIAL-RELATED"/>
    <property type="match status" value="1"/>
</dbReference>
<evidence type="ECO:0000259" key="7">
    <source>
        <dbReference type="Pfam" id="PF02771"/>
    </source>
</evidence>
<dbReference type="InterPro" id="IPR046373">
    <property type="entry name" value="Acyl-CoA_Oxase/DH_mid-dom_sf"/>
</dbReference>
<comment type="similarity">
    <text evidence="2">Belongs to the acyl-CoA dehydrogenase family.</text>
</comment>
<keyword evidence="4" id="KW-0274">FAD</keyword>
<evidence type="ECO:0000313" key="8">
    <source>
        <dbReference type="EMBL" id="KPK62507.1"/>
    </source>
</evidence>
<dbReference type="Proteomes" id="UP000051373">
    <property type="component" value="Unassembled WGS sequence"/>
</dbReference>
<dbReference type="EMBL" id="LJUJ01000034">
    <property type="protein sequence ID" value="KPK62507.1"/>
    <property type="molecule type" value="Genomic_DNA"/>
</dbReference>
<dbReference type="InterPro" id="IPR037069">
    <property type="entry name" value="AcylCoA_DH/ox_N_sf"/>
</dbReference>
<proteinExistence type="inferred from homology"/>
<keyword evidence="3" id="KW-0285">Flavoprotein</keyword>
<dbReference type="InterPro" id="IPR006089">
    <property type="entry name" value="Acyl-CoA_DH_CS"/>
</dbReference>
<gene>
    <name evidence="8" type="ORF">AMJ83_10675</name>
</gene>
<dbReference type="FunFam" id="1.20.140.10:FF:000004">
    <property type="entry name" value="Acyl-CoA dehydrogenase FadE25"/>
    <property type="match status" value="1"/>
</dbReference>
<dbReference type="Pfam" id="PF02771">
    <property type="entry name" value="Acyl-CoA_dh_N"/>
    <property type="match status" value="1"/>
</dbReference>
<dbReference type="GO" id="GO:0003995">
    <property type="term" value="F:acyl-CoA dehydrogenase activity"/>
    <property type="evidence" value="ECO:0007669"/>
    <property type="project" value="InterPro"/>
</dbReference>
<dbReference type="InterPro" id="IPR009075">
    <property type="entry name" value="AcylCo_DH/oxidase_C"/>
</dbReference>
<dbReference type="SUPFAM" id="SSF56645">
    <property type="entry name" value="Acyl-CoA dehydrogenase NM domain-like"/>
    <property type="match status" value="1"/>
</dbReference>
<dbReference type="Gene3D" id="1.20.140.10">
    <property type="entry name" value="Butyryl-CoA Dehydrogenase, subunit A, domain 3"/>
    <property type="match status" value="1"/>
</dbReference>
<evidence type="ECO:0000256" key="3">
    <source>
        <dbReference type="ARBA" id="ARBA00022630"/>
    </source>
</evidence>
<protein>
    <recommendedName>
        <fullName evidence="10">Acyl-CoA dehydrogenase</fullName>
    </recommendedName>
</protein>
<name>A0A0S8FRS5_UNCW3</name>
<dbReference type="InterPro" id="IPR013786">
    <property type="entry name" value="AcylCoA_DH/ox_N"/>
</dbReference>
<evidence type="ECO:0000256" key="5">
    <source>
        <dbReference type="ARBA" id="ARBA00023002"/>
    </source>
</evidence>
<dbReference type="InterPro" id="IPR009100">
    <property type="entry name" value="AcylCoA_DH/oxidase_NM_dom_sf"/>
</dbReference>
<comment type="caution">
    <text evidence="8">The sequence shown here is derived from an EMBL/GenBank/DDBJ whole genome shotgun (WGS) entry which is preliminary data.</text>
</comment>
<dbReference type="PROSITE" id="PS00073">
    <property type="entry name" value="ACYL_COA_DH_2"/>
    <property type="match status" value="1"/>
</dbReference>
<comment type="cofactor">
    <cofactor evidence="1">
        <name>FAD</name>
        <dbReference type="ChEBI" id="CHEBI:57692"/>
    </cofactor>
</comment>
<accession>A0A0S8FRS5</accession>
<feature type="domain" description="Acyl-CoA dehydrogenase/oxidase C-terminal" evidence="6">
    <location>
        <begin position="217"/>
        <end position="346"/>
    </location>
</feature>
<dbReference type="Gene3D" id="1.10.540.10">
    <property type="entry name" value="Acyl-CoA dehydrogenase/oxidase, N-terminal domain"/>
    <property type="match status" value="1"/>
</dbReference>
<sequence>MKLSQECILLQTELKKFAQQVLADKVDELEKSCNFPFENVKRLAEMGILGAVIPETYGGAALDTIGFVVVLEELSKVCASTAFIVASHNAFFAYPILKFGTEDQHKKYLPKAASGEKIGGYAVRKTGELNIQESNGKYCVNGKNPFVLNAAANGPIIVEIPEPQSHDSTLYLIDEDTTGCKFSKRSKTIGLKSAGIGEYLFENCCPSPTNIIGQSKQGQKAIHAMQDYARVLLGAISLGIAQGATEAAVKYAKERVQFQQPIINFGMVREQVAEMSVNIAAARHLVYEAALRIDRAEDSRSAAAMAKLFAGQSATAITTAAIQIYGGYGYIKDYPAERFFRDAQMINVICSTPDEDKELIVKGIV</sequence>
<feature type="domain" description="Acyl-CoA dehydrogenase/oxidase N-terminal" evidence="7">
    <location>
        <begin position="6"/>
        <end position="116"/>
    </location>
</feature>
<evidence type="ECO:0000256" key="1">
    <source>
        <dbReference type="ARBA" id="ARBA00001974"/>
    </source>
</evidence>
<evidence type="ECO:0000256" key="2">
    <source>
        <dbReference type="ARBA" id="ARBA00009347"/>
    </source>
</evidence>
<dbReference type="STRING" id="1703779.AMJ83_10675"/>
<dbReference type="PANTHER" id="PTHR43884">
    <property type="entry name" value="ACYL-COA DEHYDROGENASE"/>
    <property type="match status" value="1"/>
</dbReference>
<dbReference type="Gene3D" id="2.40.110.10">
    <property type="entry name" value="Butyryl-CoA Dehydrogenase, subunit A, domain 2"/>
    <property type="match status" value="1"/>
</dbReference>
<keyword evidence="5" id="KW-0560">Oxidoreductase</keyword>
<evidence type="ECO:0008006" key="10">
    <source>
        <dbReference type="Google" id="ProtNLM"/>
    </source>
</evidence>